<proteinExistence type="predicted"/>
<organism evidence="1">
    <name type="scientific">Arundo donax</name>
    <name type="common">Giant reed</name>
    <name type="synonym">Donax arundinaceus</name>
    <dbReference type="NCBI Taxonomy" id="35708"/>
    <lineage>
        <taxon>Eukaryota</taxon>
        <taxon>Viridiplantae</taxon>
        <taxon>Streptophyta</taxon>
        <taxon>Embryophyta</taxon>
        <taxon>Tracheophyta</taxon>
        <taxon>Spermatophyta</taxon>
        <taxon>Magnoliopsida</taxon>
        <taxon>Liliopsida</taxon>
        <taxon>Poales</taxon>
        <taxon>Poaceae</taxon>
        <taxon>PACMAD clade</taxon>
        <taxon>Arundinoideae</taxon>
        <taxon>Arundineae</taxon>
        <taxon>Arundo</taxon>
    </lineage>
</organism>
<dbReference type="EMBL" id="GBRH01247477">
    <property type="protein sequence ID" value="JAD50418.1"/>
    <property type="molecule type" value="Transcribed_RNA"/>
</dbReference>
<reference evidence="1" key="1">
    <citation type="submission" date="2014-09" db="EMBL/GenBank/DDBJ databases">
        <authorList>
            <person name="Magalhaes I.L.F."/>
            <person name="Oliveira U."/>
            <person name="Santos F.R."/>
            <person name="Vidigal T.H.D.A."/>
            <person name="Brescovit A.D."/>
            <person name="Santos A.J."/>
        </authorList>
    </citation>
    <scope>NUCLEOTIDE SEQUENCE</scope>
    <source>
        <tissue evidence="1">Shoot tissue taken approximately 20 cm above the soil surface</tissue>
    </source>
</reference>
<sequence>MFDQEPTRSHVP</sequence>
<name>A0A0A9AKK8_ARUDO</name>
<protein>
    <submittedName>
        <fullName evidence="1">Uncharacterized protein</fullName>
    </submittedName>
</protein>
<reference evidence="1" key="2">
    <citation type="journal article" date="2015" name="Data Brief">
        <title>Shoot transcriptome of the giant reed, Arundo donax.</title>
        <authorList>
            <person name="Barrero R.A."/>
            <person name="Guerrero F.D."/>
            <person name="Moolhuijzen P."/>
            <person name="Goolsby J.A."/>
            <person name="Tidwell J."/>
            <person name="Bellgard S.E."/>
            <person name="Bellgard M.I."/>
        </authorList>
    </citation>
    <scope>NUCLEOTIDE SEQUENCE</scope>
    <source>
        <tissue evidence="1">Shoot tissue taken approximately 20 cm above the soil surface</tissue>
    </source>
</reference>
<accession>A0A0A9AKK8</accession>
<evidence type="ECO:0000313" key="1">
    <source>
        <dbReference type="EMBL" id="JAD50418.1"/>
    </source>
</evidence>